<sequence>MKRKNTDSELSKSAKAEDAVILNPELEGESFFWKGGETGVLLLHGLTATTAEVRPLAKRLLNEGYTVSGILLP</sequence>
<gene>
    <name evidence="1" type="ORF">METZ01_LOCUS71342</name>
</gene>
<evidence type="ECO:0000313" key="1">
    <source>
        <dbReference type="EMBL" id="SVA18488.1"/>
    </source>
</evidence>
<reference evidence="1" key="1">
    <citation type="submission" date="2018-05" db="EMBL/GenBank/DDBJ databases">
        <authorList>
            <person name="Lanie J.A."/>
            <person name="Ng W.-L."/>
            <person name="Kazmierczak K.M."/>
            <person name="Andrzejewski T.M."/>
            <person name="Davidsen T.M."/>
            <person name="Wayne K.J."/>
            <person name="Tettelin H."/>
            <person name="Glass J.I."/>
            <person name="Rusch D."/>
            <person name="Podicherti R."/>
            <person name="Tsui H.-C.T."/>
            <person name="Winkler M.E."/>
        </authorList>
    </citation>
    <scope>NUCLEOTIDE SEQUENCE</scope>
</reference>
<dbReference type="Gene3D" id="3.40.50.1820">
    <property type="entry name" value="alpha/beta hydrolase"/>
    <property type="match status" value="1"/>
</dbReference>
<accession>A0A381TSL6</accession>
<proteinExistence type="predicted"/>
<protein>
    <recommendedName>
        <fullName evidence="2">Alpha/beta hydrolase</fullName>
    </recommendedName>
</protein>
<dbReference type="AlphaFoldDB" id="A0A381TSL6"/>
<feature type="non-terminal residue" evidence="1">
    <location>
        <position position="73"/>
    </location>
</feature>
<dbReference type="InterPro" id="IPR029058">
    <property type="entry name" value="AB_hydrolase_fold"/>
</dbReference>
<organism evidence="1">
    <name type="scientific">marine metagenome</name>
    <dbReference type="NCBI Taxonomy" id="408172"/>
    <lineage>
        <taxon>unclassified sequences</taxon>
        <taxon>metagenomes</taxon>
        <taxon>ecological metagenomes</taxon>
    </lineage>
</organism>
<name>A0A381TSL6_9ZZZZ</name>
<dbReference type="EMBL" id="UINC01005018">
    <property type="protein sequence ID" value="SVA18488.1"/>
    <property type="molecule type" value="Genomic_DNA"/>
</dbReference>
<evidence type="ECO:0008006" key="2">
    <source>
        <dbReference type="Google" id="ProtNLM"/>
    </source>
</evidence>